<sequence length="165" mass="18966">MTWHTPKDAMPWVGLYVDVASLICTLAMATDVFQGFRQRKLWFLTQRRFFTINTASVTLIGIAMKLPMDLTADLPRITDEFVKTLQEIQVGLGRCGELRYPSYPESNGTWRFPGIGEFQCYDKPQISRIQILNPILDSKVHNFESPVFPKFHRFRALGVSRSSFS</sequence>
<protein>
    <submittedName>
        <fullName evidence="1">Uncharacterized protein</fullName>
    </submittedName>
</protein>
<accession>A0ACB8ZGG1</accession>
<proteinExistence type="predicted"/>
<reference evidence="2" key="1">
    <citation type="journal article" date="2022" name="Mol. Ecol. Resour.">
        <title>The genomes of chicory, endive, great burdock and yacon provide insights into Asteraceae palaeo-polyploidization history and plant inulin production.</title>
        <authorList>
            <person name="Fan W."/>
            <person name="Wang S."/>
            <person name="Wang H."/>
            <person name="Wang A."/>
            <person name="Jiang F."/>
            <person name="Liu H."/>
            <person name="Zhao H."/>
            <person name="Xu D."/>
            <person name="Zhang Y."/>
        </authorList>
    </citation>
    <scope>NUCLEOTIDE SEQUENCE [LARGE SCALE GENOMIC DNA]</scope>
    <source>
        <strain evidence="2">cv. Niubang</strain>
    </source>
</reference>
<name>A0ACB8ZGG1_ARCLA</name>
<evidence type="ECO:0000313" key="1">
    <source>
        <dbReference type="EMBL" id="KAI3696657.1"/>
    </source>
</evidence>
<organism evidence="1 2">
    <name type="scientific">Arctium lappa</name>
    <name type="common">Greater burdock</name>
    <name type="synonym">Lappa major</name>
    <dbReference type="NCBI Taxonomy" id="4217"/>
    <lineage>
        <taxon>Eukaryota</taxon>
        <taxon>Viridiplantae</taxon>
        <taxon>Streptophyta</taxon>
        <taxon>Embryophyta</taxon>
        <taxon>Tracheophyta</taxon>
        <taxon>Spermatophyta</taxon>
        <taxon>Magnoliopsida</taxon>
        <taxon>eudicotyledons</taxon>
        <taxon>Gunneridae</taxon>
        <taxon>Pentapetalae</taxon>
        <taxon>asterids</taxon>
        <taxon>campanulids</taxon>
        <taxon>Asterales</taxon>
        <taxon>Asteraceae</taxon>
        <taxon>Carduoideae</taxon>
        <taxon>Cardueae</taxon>
        <taxon>Arctiinae</taxon>
        <taxon>Arctium</taxon>
    </lineage>
</organism>
<gene>
    <name evidence="1" type="ORF">L6452_29109</name>
</gene>
<dbReference type="EMBL" id="CM042056">
    <property type="protein sequence ID" value="KAI3696657.1"/>
    <property type="molecule type" value="Genomic_DNA"/>
</dbReference>
<dbReference type="Proteomes" id="UP001055879">
    <property type="component" value="Linkage Group LG10"/>
</dbReference>
<evidence type="ECO:0000313" key="2">
    <source>
        <dbReference type="Proteomes" id="UP001055879"/>
    </source>
</evidence>
<reference evidence="1 2" key="2">
    <citation type="journal article" date="2022" name="Mol. Ecol. Resour.">
        <title>The genomes of chicory, endive, great burdock and yacon provide insights into Asteraceae paleo-polyploidization history and plant inulin production.</title>
        <authorList>
            <person name="Fan W."/>
            <person name="Wang S."/>
            <person name="Wang H."/>
            <person name="Wang A."/>
            <person name="Jiang F."/>
            <person name="Liu H."/>
            <person name="Zhao H."/>
            <person name="Xu D."/>
            <person name="Zhang Y."/>
        </authorList>
    </citation>
    <scope>NUCLEOTIDE SEQUENCE [LARGE SCALE GENOMIC DNA]</scope>
    <source>
        <strain evidence="2">cv. Niubang</strain>
    </source>
</reference>
<keyword evidence="2" id="KW-1185">Reference proteome</keyword>
<comment type="caution">
    <text evidence="1">The sequence shown here is derived from an EMBL/GenBank/DDBJ whole genome shotgun (WGS) entry which is preliminary data.</text>
</comment>